<evidence type="ECO:0000313" key="3">
    <source>
        <dbReference type="Proteomes" id="UP000567922"/>
    </source>
</evidence>
<evidence type="ECO:0000313" key="2">
    <source>
        <dbReference type="EMBL" id="MBB3037374.1"/>
    </source>
</evidence>
<gene>
    <name evidence="2" type="ORF">FHU29_001823</name>
</gene>
<accession>A0A839RMJ7</accession>
<proteinExistence type="predicted"/>
<comment type="caution">
    <text evidence="2">The sequence shown here is derived from an EMBL/GenBank/DDBJ whole genome shotgun (WGS) entry which is preliminary data.</text>
</comment>
<dbReference type="GO" id="GO:0016491">
    <property type="term" value="F:oxidoreductase activity"/>
    <property type="evidence" value="ECO:0007669"/>
    <property type="project" value="InterPro"/>
</dbReference>
<keyword evidence="3" id="KW-1185">Reference proteome</keyword>
<dbReference type="Pfam" id="PF09995">
    <property type="entry name" value="MPAB_Lcp_cat"/>
    <property type="match status" value="1"/>
</dbReference>
<protein>
    <submittedName>
        <fullName evidence="2">Uncharacterized protein (DUF2236 family)</fullName>
    </submittedName>
</protein>
<dbReference type="EMBL" id="JACHWS010000002">
    <property type="protein sequence ID" value="MBB3037374.1"/>
    <property type="molecule type" value="Genomic_DNA"/>
</dbReference>
<dbReference type="RefSeq" id="WP_064441141.1">
    <property type="nucleotide sequence ID" value="NZ_BDDI01000012.1"/>
</dbReference>
<reference evidence="2 3" key="1">
    <citation type="submission" date="2020-08" db="EMBL/GenBank/DDBJ databases">
        <title>Sequencing the genomes of 1000 actinobacteria strains.</title>
        <authorList>
            <person name="Klenk H.-P."/>
        </authorList>
    </citation>
    <scope>NUCLEOTIDE SEQUENCE [LARGE SCALE GENOMIC DNA]</scope>
    <source>
        <strain evidence="2 3">DSM 45258</strain>
    </source>
</reference>
<dbReference type="AlphaFoldDB" id="A0A839RMJ7"/>
<dbReference type="PANTHER" id="PTHR36151">
    <property type="entry name" value="BLR2777 PROTEIN"/>
    <property type="match status" value="1"/>
</dbReference>
<feature type="domain" description="ER-bound oxygenase mpaB/mpaB'/Rubber oxygenase catalytic" evidence="1">
    <location>
        <begin position="25"/>
        <end position="249"/>
    </location>
</feature>
<organism evidence="2 3">
    <name type="scientific">Hoyosella altamirensis</name>
    <dbReference type="NCBI Taxonomy" id="616997"/>
    <lineage>
        <taxon>Bacteria</taxon>
        <taxon>Bacillati</taxon>
        <taxon>Actinomycetota</taxon>
        <taxon>Actinomycetes</taxon>
        <taxon>Mycobacteriales</taxon>
        <taxon>Hoyosellaceae</taxon>
        <taxon>Hoyosella</taxon>
    </lineage>
</organism>
<dbReference type="PANTHER" id="PTHR36151:SF3">
    <property type="entry name" value="ER-BOUND OXYGENASE MPAB_MPAB'_RUBBER OXYGENASE CATALYTIC DOMAIN-CONTAINING PROTEIN"/>
    <property type="match status" value="1"/>
</dbReference>
<name>A0A839RMJ7_9ACTN</name>
<dbReference type="OrthoDB" id="3422701at2"/>
<evidence type="ECO:0000259" key="1">
    <source>
        <dbReference type="Pfam" id="PF09995"/>
    </source>
</evidence>
<dbReference type="Proteomes" id="UP000567922">
    <property type="component" value="Unassembled WGS sequence"/>
</dbReference>
<sequence>MTSAANNNMPGGTSPEPRFDYDMWNHVDGIAAFLAGTANVIMQLSLPPVGYGVAESPVDSGKVTLHPLKRLRTTLSYLSVAMQGTEDERARYREAVNQSHRQVRSRPGSPVKYNAFSPRLQLWVAACLYYGIVDMTERLHGPIDDADAEALYKYCARLGTTLQMPIELWPPDRKAFDEYWRHTLATTSIDDTVRDYLTELVDLKALPLPVRLLGARPQRFVATGLLPPHLRDEMRLPWSERDERILAMGLAAIGMVYRRLPHIVRRFPMNYYLWDTRRRMRKNLPLV</sequence>
<dbReference type="InterPro" id="IPR018713">
    <property type="entry name" value="MPAB/Lcp_cat_dom"/>
</dbReference>